<dbReference type="RefSeq" id="WP_232594097.1">
    <property type="nucleotide sequence ID" value="NZ_BSPD01000102.1"/>
</dbReference>
<comment type="caution">
    <text evidence="2">The sequence shown here is derived from an EMBL/GenBank/DDBJ whole genome shotgun (WGS) entry which is preliminary data.</text>
</comment>
<evidence type="ECO:0000256" key="1">
    <source>
        <dbReference type="SAM" id="SignalP"/>
    </source>
</evidence>
<reference evidence="2 3" key="1">
    <citation type="journal article" date="2014" name="Int. J. Syst. Evol. Microbiol.">
        <title>Complete genome sequence of Corynebacterium casei LMG S-19264T (=DSM 44701T), isolated from a smear-ripened cheese.</title>
        <authorList>
            <consortium name="US DOE Joint Genome Institute (JGI-PGF)"/>
            <person name="Walter F."/>
            <person name="Albersmeier A."/>
            <person name="Kalinowski J."/>
            <person name="Ruckert C."/>
        </authorList>
    </citation>
    <scope>NUCLEOTIDE SEQUENCE [LARGE SCALE GENOMIC DNA]</scope>
    <source>
        <strain evidence="2 3">NBRC 110095</strain>
    </source>
</reference>
<dbReference type="Proteomes" id="UP001156870">
    <property type="component" value="Unassembled WGS sequence"/>
</dbReference>
<accession>A0AA37WQJ9</accession>
<dbReference type="AlphaFoldDB" id="A0AA37WQJ9"/>
<name>A0AA37WQJ9_9GAMM</name>
<keyword evidence="1" id="KW-0732">Signal</keyword>
<feature type="chain" id="PRO_5041313681" evidence="1">
    <location>
        <begin position="21"/>
        <end position="111"/>
    </location>
</feature>
<dbReference type="EMBL" id="BSPD01000102">
    <property type="protein sequence ID" value="GLS28161.1"/>
    <property type="molecule type" value="Genomic_DNA"/>
</dbReference>
<proteinExistence type="predicted"/>
<keyword evidence="3" id="KW-1185">Reference proteome</keyword>
<feature type="signal peptide" evidence="1">
    <location>
        <begin position="1"/>
        <end position="20"/>
    </location>
</feature>
<sequence>MKFFVGFLFLIFFVIPNSWAAPIVSLQTPYEGVRVEIFPDASKKGGIVVAHFLYCKECEAKTFKYSNGSFEVVYSSGEVMEDFLKYSGAVGTLLVSNSEGVAEKFLLDATY</sequence>
<evidence type="ECO:0000313" key="2">
    <source>
        <dbReference type="EMBL" id="GLS28161.1"/>
    </source>
</evidence>
<evidence type="ECO:0000313" key="3">
    <source>
        <dbReference type="Proteomes" id="UP001156870"/>
    </source>
</evidence>
<gene>
    <name evidence="2" type="ORF">GCM10007877_38800</name>
</gene>
<organism evidence="2 3">
    <name type="scientific">Marinibactrum halimedae</name>
    <dbReference type="NCBI Taxonomy" id="1444977"/>
    <lineage>
        <taxon>Bacteria</taxon>
        <taxon>Pseudomonadati</taxon>
        <taxon>Pseudomonadota</taxon>
        <taxon>Gammaproteobacteria</taxon>
        <taxon>Cellvibrionales</taxon>
        <taxon>Cellvibrionaceae</taxon>
        <taxon>Marinibactrum</taxon>
    </lineage>
</organism>
<protein>
    <submittedName>
        <fullName evidence="2">Uncharacterized protein</fullName>
    </submittedName>
</protein>